<dbReference type="RefSeq" id="WP_048385883.1">
    <property type="nucleotide sequence ID" value="NZ_CP011494.1"/>
</dbReference>
<dbReference type="PATRIC" id="fig|330734.3.peg.2160"/>
<feature type="domain" description="Ice-binding protein C-terminal" evidence="3">
    <location>
        <begin position="187"/>
        <end position="210"/>
    </location>
</feature>
<protein>
    <recommendedName>
        <fullName evidence="6">PEP-CTERM protein-sorting domain-containing protein</fullName>
    </recommendedName>
</protein>
<dbReference type="Pfam" id="PF07589">
    <property type="entry name" value="PEP-CTERM"/>
    <property type="match status" value="1"/>
</dbReference>
<evidence type="ECO:0008006" key="6">
    <source>
        <dbReference type="Google" id="ProtNLM"/>
    </source>
</evidence>
<dbReference type="STRING" id="330734.ABA45_10280"/>
<feature type="signal peptide" evidence="1">
    <location>
        <begin position="1"/>
        <end position="28"/>
    </location>
</feature>
<evidence type="ECO:0000259" key="2">
    <source>
        <dbReference type="Pfam" id="PF04862"/>
    </source>
</evidence>
<evidence type="ECO:0000256" key="1">
    <source>
        <dbReference type="SAM" id="SignalP"/>
    </source>
</evidence>
<dbReference type="KEGG" id="mpq:ABA45_10280"/>
<evidence type="ECO:0000313" key="4">
    <source>
        <dbReference type="EMBL" id="AKO52748.1"/>
    </source>
</evidence>
<dbReference type="InterPro" id="IPR013424">
    <property type="entry name" value="Ice-binding_C"/>
</dbReference>
<proteinExistence type="predicted"/>
<dbReference type="SUPFAM" id="SSF49785">
    <property type="entry name" value="Galactose-binding domain-like"/>
    <property type="match status" value="1"/>
</dbReference>
<keyword evidence="1" id="KW-0732">Signal</keyword>
<evidence type="ECO:0000259" key="3">
    <source>
        <dbReference type="Pfam" id="PF07589"/>
    </source>
</evidence>
<feature type="domain" description="DUF642" evidence="2">
    <location>
        <begin position="29"/>
        <end position="185"/>
    </location>
</feature>
<gene>
    <name evidence="4" type="ORF">ABA45_10280</name>
</gene>
<dbReference type="Proteomes" id="UP000036406">
    <property type="component" value="Chromosome"/>
</dbReference>
<dbReference type="InterPro" id="IPR006946">
    <property type="entry name" value="DGR2-like_dom"/>
</dbReference>
<dbReference type="NCBIfam" id="TIGR02595">
    <property type="entry name" value="PEP_CTERM"/>
    <property type="match status" value="1"/>
</dbReference>
<dbReference type="InterPro" id="IPR008979">
    <property type="entry name" value="Galactose-bd-like_sf"/>
</dbReference>
<dbReference type="EMBL" id="CP011494">
    <property type="protein sequence ID" value="AKO52748.1"/>
    <property type="molecule type" value="Genomic_DNA"/>
</dbReference>
<dbReference type="AlphaFoldDB" id="A0A0H4I4S7"/>
<reference evidence="4 5" key="1">
    <citation type="submission" date="2015-05" db="EMBL/GenBank/DDBJ databases">
        <title>Complete genome of Marinobacter psychrophilus strain 20041T isolated from sea-ice of the Canadian Basin.</title>
        <authorList>
            <person name="Song L."/>
            <person name="Ren L."/>
            <person name="Yu Y."/>
            <person name="Wang X."/>
        </authorList>
    </citation>
    <scope>NUCLEOTIDE SEQUENCE [LARGE SCALE GENOMIC DNA]</scope>
    <source>
        <strain evidence="4 5">20041</strain>
    </source>
</reference>
<evidence type="ECO:0000313" key="5">
    <source>
        <dbReference type="Proteomes" id="UP000036406"/>
    </source>
</evidence>
<dbReference type="Gene3D" id="2.60.120.260">
    <property type="entry name" value="Galactose-binding domain-like"/>
    <property type="match status" value="1"/>
</dbReference>
<name>A0A0H4I4S7_9GAMM</name>
<sequence length="213" mass="22416">MKKVQLRTALLTGVVAAAVLSVSSLANANLLTNGSFEDPGVSGSTFLTSLPGWGSTGKVELWNRDIGAQPRGPAPYDGSQYLELNSTNGGPYSIFQSFDSVIGSIYEVSFAYSARANTNPAEEFSFYLGDESDNGDTFNIVNGPRGDWSLATYNFMATSETSKIAFKAIVPSTGTIGNFLDNVIVTDVPEPGTLALLGLGIAGLGAARRRQKA</sequence>
<dbReference type="Pfam" id="PF04862">
    <property type="entry name" value="DUF642"/>
    <property type="match status" value="1"/>
</dbReference>
<keyword evidence="5" id="KW-1185">Reference proteome</keyword>
<organism evidence="4 5">
    <name type="scientific">Marinobacter psychrophilus</name>
    <dbReference type="NCBI Taxonomy" id="330734"/>
    <lineage>
        <taxon>Bacteria</taxon>
        <taxon>Pseudomonadati</taxon>
        <taxon>Pseudomonadota</taxon>
        <taxon>Gammaproteobacteria</taxon>
        <taxon>Pseudomonadales</taxon>
        <taxon>Marinobacteraceae</taxon>
        <taxon>Marinobacter</taxon>
    </lineage>
</organism>
<feature type="chain" id="PRO_5005206081" description="PEP-CTERM protein-sorting domain-containing protein" evidence="1">
    <location>
        <begin position="29"/>
        <end position="213"/>
    </location>
</feature>
<accession>A0A0H4I4S7</accession>